<keyword evidence="27" id="KW-0812">Transmembrane</keyword>
<dbReference type="InterPro" id="IPR013780">
    <property type="entry name" value="Glyco_hydro_b"/>
</dbReference>
<dbReference type="InterPro" id="IPR015943">
    <property type="entry name" value="WD40/YVTN_repeat-like_dom_sf"/>
</dbReference>
<keyword evidence="16 27" id="KW-0472">Membrane</keyword>
<evidence type="ECO:0000256" key="24">
    <source>
        <dbReference type="ARBA" id="ARBA00093232"/>
    </source>
</evidence>
<dbReference type="Pfam" id="PF01074">
    <property type="entry name" value="Glyco_hydro_38N"/>
    <property type="match status" value="1"/>
</dbReference>
<dbReference type="InterPro" id="IPR028995">
    <property type="entry name" value="Glyco_hydro_57/38_cen_sf"/>
</dbReference>
<evidence type="ECO:0000256" key="21">
    <source>
        <dbReference type="ARBA" id="ARBA00059516"/>
    </source>
</evidence>
<dbReference type="Gene3D" id="2.130.10.10">
    <property type="entry name" value="YVTN repeat-like/Quinoprotein amine dehydrogenase"/>
    <property type="match status" value="1"/>
</dbReference>
<dbReference type="EC" id="3.2.1.114" evidence="22"/>
<dbReference type="FunFam" id="1.20.1270.50:FF:000001">
    <property type="entry name" value="Alpha-mannosidase"/>
    <property type="match status" value="1"/>
</dbReference>
<dbReference type="Pfam" id="PF00400">
    <property type="entry name" value="WD40"/>
    <property type="match status" value="5"/>
</dbReference>
<name>A0A0V0RLR1_9BILA</name>
<comment type="subcellular location">
    <subcellularLocation>
        <location evidence="3">Cytoplasmic vesicle</location>
        <location evidence="3">COPI-coated vesicle membrane</location>
        <topology evidence="3">Peripheral membrane protein</topology>
        <orientation evidence="3">Cytoplasmic side</orientation>
    </subcellularLocation>
    <subcellularLocation>
        <location evidence="2">Golgi apparatus membrane</location>
        <topology evidence="2">Peripheral membrane protein</topology>
        <orientation evidence="2">Cytoplasmic side</orientation>
    </subcellularLocation>
</comment>
<dbReference type="PANTHER" id="PTHR11607:SF3">
    <property type="entry name" value="LYSOSOMAL ALPHA-MANNOSIDASE"/>
    <property type="match status" value="1"/>
</dbReference>
<keyword evidence="30" id="KW-1185">Reference proteome</keyword>
<feature type="repeat" description="WD" evidence="25">
    <location>
        <begin position="1467"/>
        <end position="1509"/>
    </location>
</feature>
<keyword evidence="9" id="KW-0479">Metal-binding</keyword>
<dbReference type="InterPro" id="IPR015341">
    <property type="entry name" value="Glyco_hydro_38_cen"/>
</dbReference>
<keyword evidence="10" id="KW-0677">Repeat</keyword>
<keyword evidence="27" id="KW-1133">Transmembrane helix</keyword>
<keyword evidence="13" id="KW-0931">ER-Golgi transport</keyword>
<dbReference type="SMART" id="SM00872">
    <property type="entry name" value="Alpha-mann_mid"/>
    <property type="match status" value="1"/>
</dbReference>
<dbReference type="GO" id="GO:0006013">
    <property type="term" value="P:mannose metabolic process"/>
    <property type="evidence" value="ECO:0007669"/>
    <property type="project" value="InterPro"/>
</dbReference>
<comment type="caution">
    <text evidence="29">The sequence shown here is derived from an EMBL/GenBank/DDBJ whole genome shotgun (WGS) entry which is preliminary data.</text>
</comment>
<evidence type="ECO:0000256" key="18">
    <source>
        <dbReference type="ARBA" id="ARBA00023295"/>
    </source>
</evidence>
<evidence type="ECO:0000256" key="5">
    <source>
        <dbReference type="ARBA" id="ARBA00010844"/>
    </source>
</evidence>
<dbReference type="Pfam" id="PF07748">
    <property type="entry name" value="Glyco_hydro_38C"/>
    <property type="match status" value="1"/>
</dbReference>
<dbReference type="Gene3D" id="1.25.40.470">
    <property type="match status" value="1"/>
</dbReference>
<evidence type="ECO:0000256" key="9">
    <source>
        <dbReference type="ARBA" id="ARBA00022723"/>
    </source>
</evidence>
<evidence type="ECO:0000256" key="19">
    <source>
        <dbReference type="ARBA" id="ARBA00023329"/>
    </source>
</evidence>
<dbReference type="Gene3D" id="2.70.98.30">
    <property type="entry name" value="Golgi alpha-mannosidase II, domain 4"/>
    <property type="match status" value="1"/>
</dbReference>
<dbReference type="PANTHER" id="PTHR11607">
    <property type="entry name" value="ALPHA-MANNOSIDASE"/>
    <property type="match status" value="1"/>
</dbReference>
<dbReference type="GO" id="GO:0005198">
    <property type="term" value="F:structural molecule activity"/>
    <property type="evidence" value="ECO:0007669"/>
    <property type="project" value="InterPro"/>
</dbReference>
<keyword evidence="18" id="KW-0326">Glycosidase</keyword>
<evidence type="ECO:0000256" key="26">
    <source>
        <dbReference type="SAM" id="MobiDB-lite"/>
    </source>
</evidence>
<dbReference type="InterPro" id="IPR011013">
    <property type="entry name" value="Gal_mutarotase_sf_dom"/>
</dbReference>
<comment type="cofactor">
    <cofactor evidence="1">
        <name>Zn(2+)</name>
        <dbReference type="ChEBI" id="CHEBI:29105"/>
    </cofactor>
</comment>
<dbReference type="Proteomes" id="UP000054630">
    <property type="component" value="Unassembled WGS sequence"/>
</dbReference>
<feature type="transmembrane region" description="Helical" evidence="27">
    <location>
        <begin position="173"/>
        <end position="193"/>
    </location>
</feature>
<dbReference type="SUPFAM" id="SSF50978">
    <property type="entry name" value="WD40 repeat-like"/>
    <property type="match status" value="1"/>
</dbReference>
<evidence type="ECO:0000256" key="15">
    <source>
        <dbReference type="ARBA" id="ARBA00023034"/>
    </source>
</evidence>
<dbReference type="InterPro" id="IPR037094">
    <property type="entry name" value="Glyco_hydro_38_cen_sf"/>
</dbReference>
<reference evidence="29 30" key="1">
    <citation type="submission" date="2015-01" db="EMBL/GenBank/DDBJ databases">
        <title>Evolution of Trichinella species and genotypes.</title>
        <authorList>
            <person name="Korhonen P.K."/>
            <person name="Edoardo P."/>
            <person name="Giuseppe L.R."/>
            <person name="Gasser R.B."/>
        </authorList>
    </citation>
    <scope>NUCLEOTIDE SEQUENCE [LARGE SCALE GENOMIC DNA]</scope>
    <source>
        <strain evidence="29">ISS37</strain>
    </source>
</reference>
<feature type="region of interest" description="Disordered" evidence="26">
    <location>
        <begin position="2235"/>
        <end position="2256"/>
    </location>
</feature>
<organism evidence="29 30">
    <name type="scientific">Trichinella nelsoni</name>
    <dbReference type="NCBI Taxonomy" id="6336"/>
    <lineage>
        <taxon>Eukaryota</taxon>
        <taxon>Metazoa</taxon>
        <taxon>Ecdysozoa</taxon>
        <taxon>Nematoda</taxon>
        <taxon>Enoplea</taxon>
        <taxon>Dorylaimia</taxon>
        <taxon>Trichinellida</taxon>
        <taxon>Trichinellidae</taxon>
        <taxon>Trichinella</taxon>
    </lineage>
</organism>
<evidence type="ECO:0000256" key="1">
    <source>
        <dbReference type="ARBA" id="ARBA00001947"/>
    </source>
</evidence>
<dbReference type="InterPro" id="IPR011330">
    <property type="entry name" value="Glyco_hydro/deAcase_b/a-brl"/>
</dbReference>
<evidence type="ECO:0000256" key="17">
    <source>
        <dbReference type="ARBA" id="ARBA00023157"/>
    </source>
</evidence>
<evidence type="ECO:0000256" key="13">
    <source>
        <dbReference type="ARBA" id="ARBA00022892"/>
    </source>
</evidence>
<evidence type="ECO:0000256" key="12">
    <source>
        <dbReference type="ARBA" id="ARBA00022833"/>
    </source>
</evidence>
<accession>A0A0V0RLR1</accession>
<comment type="similarity">
    <text evidence="4">Belongs to the glycosyl hydrolase 38 family.</text>
</comment>
<dbReference type="PROSITE" id="PS50294">
    <property type="entry name" value="WD_REPEATS_REGION"/>
    <property type="match status" value="4"/>
</dbReference>
<dbReference type="Pfam" id="PF23953">
    <property type="entry name" value="TPR_COPA_B"/>
    <property type="match status" value="1"/>
</dbReference>
<dbReference type="Gene3D" id="2.60.40.1180">
    <property type="entry name" value="Golgi alpha-mannosidase II"/>
    <property type="match status" value="1"/>
</dbReference>
<dbReference type="GO" id="GO:0000139">
    <property type="term" value="C:Golgi membrane"/>
    <property type="evidence" value="ECO:0007669"/>
    <property type="project" value="UniProtKB-SubCell"/>
</dbReference>
<dbReference type="STRING" id="6336.A0A0V0RLR1"/>
<dbReference type="Gene3D" id="3.20.110.10">
    <property type="entry name" value="Glycoside hydrolase 38, N terminal domain"/>
    <property type="match status" value="1"/>
</dbReference>
<evidence type="ECO:0000256" key="22">
    <source>
        <dbReference type="ARBA" id="ARBA00066412"/>
    </source>
</evidence>
<dbReference type="SUPFAM" id="SSF74650">
    <property type="entry name" value="Galactose mutarotase-like"/>
    <property type="match status" value="1"/>
</dbReference>
<dbReference type="GO" id="GO:0046872">
    <property type="term" value="F:metal ion binding"/>
    <property type="evidence" value="ECO:0007669"/>
    <property type="project" value="UniProtKB-KW"/>
</dbReference>
<keyword evidence="14" id="KW-0653">Protein transport</keyword>
<feature type="repeat" description="WD" evidence="25">
    <location>
        <begin position="1510"/>
        <end position="1553"/>
    </location>
</feature>
<proteinExistence type="inferred from homology"/>
<dbReference type="CDD" id="cd22947">
    <property type="entry name" value="Coatomer_WDAD_beta-like"/>
    <property type="match status" value="1"/>
</dbReference>
<evidence type="ECO:0000313" key="30">
    <source>
        <dbReference type="Proteomes" id="UP000054630"/>
    </source>
</evidence>
<dbReference type="InterPro" id="IPR000602">
    <property type="entry name" value="Glyco_hydro_38_N"/>
</dbReference>
<dbReference type="InterPro" id="IPR011682">
    <property type="entry name" value="Glyco_hydro_38_C"/>
</dbReference>
<comment type="catalytic activity">
    <reaction evidence="24">
        <text>N(4)-{beta-D-GlcNAc-(1-&gt;2)-alpha-D-Man-(1-&gt;3)-[alpha-D-Man-(1-&gt;3)-[alpha-D-Man-(1-&gt;6)]-alpha-D-Man-(1-&gt;6)]-beta-D-Man-(1-&gt;4)-beta-D-GlcNAc-(1-&gt;4)-beta-D-GlcNAc}-L-asparaginyl-[protein] + 2 H2O = 2 alpha-D-mannopyranose + an N(4)-{beta-D-GlcNAc-(1-&gt;2)-alpha-D-Man-(1-&gt;3)-[alpha-D-Man-(1-&gt;6)]-beta-D-Man-(1-&gt;4)-beta-D-GlcNAc-(1-&gt;4)-beta-D-GlcNAc}-L-asparaginyl-[protein]</text>
        <dbReference type="Rhea" id="RHEA:56052"/>
        <dbReference type="Rhea" id="RHEA-COMP:14368"/>
        <dbReference type="Rhea" id="RHEA-COMP:14369"/>
        <dbReference type="ChEBI" id="CHEBI:15377"/>
        <dbReference type="ChEBI" id="CHEBI:28729"/>
        <dbReference type="ChEBI" id="CHEBI:60615"/>
        <dbReference type="ChEBI" id="CHEBI:60625"/>
        <dbReference type="EC" id="3.2.1.114"/>
    </reaction>
</comment>
<dbReference type="CDD" id="cd10809">
    <property type="entry name" value="GH38N_AMII_GMII_SfManIII_like"/>
    <property type="match status" value="1"/>
</dbReference>
<keyword evidence="7" id="KW-0963">Cytoplasm</keyword>
<feature type="repeat" description="WD" evidence="25">
    <location>
        <begin position="1424"/>
        <end position="1465"/>
    </location>
</feature>
<keyword evidence="6" id="KW-0813">Transport</keyword>
<evidence type="ECO:0000256" key="25">
    <source>
        <dbReference type="PROSITE-ProRule" id="PRU00221"/>
    </source>
</evidence>
<evidence type="ECO:0000256" key="10">
    <source>
        <dbReference type="ARBA" id="ARBA00022737"/>
    </source>
</evidence>
<keyword evidence="19" id="KW-0968">Cytoplasmic vesicle</keyword>
<comment type="similarity">
    <text evidence="5">Belongs to the WD repeat COPB2 family.</text>
</comment>
<evidence type="ECO:0000256" key="20">
    <source>
        <dbReference type="ARBA" id="ARBA00032920"/>
    </source>
</evidence>
<dbReference type="GO" id="GO:0030246">
    <property type="term" value="F:carbohydrate binding"/>
    <property type="evidence" value="ECO:0007669"/>
    <property type="project" value="InterPro"/>
</dbReference>
<evidence type="ECO:0000256" key="8">
    <source>
        <dbReference type="ARBA" id="ARBA00022574"/>
    </source>
</evidence>
<dbReference type="GO" id="GO:0030117">
    <property type="term" value="C:membrane coat"/>
    <property type="evidence" value="ECO:0007669"/>
    <property type="project" value="InterPro"/>
</dbReference>
<dbReference type="InterPro" id="IPR056176">
    <property type="entry name" value="TPR_COPA_B"/>
</dbReference>
<keyword evidence="11" id="KW-0378">Hydrolase</keyword>
<dbReference type="GO" id="GO:0004572">
    <property type="term" value="F:mannosyl-oligosaccharide 1,3-1,6-alpha-mannosidase activity"/>
    <property type="evidence" value="ECO:0007669"/>
    <property type="project" value="UniProtKB-EC"/>
</dbReference>
<evidence type="ECO:0000256" key="27">
    <source>
        <dbReference type="SAM" id="Phobius"/>
    </source>
</evidence>
<dbReference type="FunFam" id="2.130.10.10:FF:000008">
    <property type="entry name" value="Coatomer subunit beta"/>
    <property type="match status" value="1"/>
</dbReference>
<dbReference type="OrthoDB" id="2150324at2759"/>
<protein>
    <recommendedName>
        <fullName evidence="22">mannosyl-oligosaccharide 1,3-1,6-alpha-mannosidase</fullName>
        <ecNumber evidence="22">3.2.1.114</ecNumber>
    </recommendedName>
    <alternativeName>
        <fullName evidence="20">Beta'-coat protein</fullName>
    </alternativeName>
    <alternativeName>
        <fullName evidence="23">Mannosyl-oligosaccharide 1,3-1,6-alpha-mannosidase</fullName>
    </alternativeName>
</protein>
<evidence type="ECO:0000256" key="11">
    <source>
        <dbReference type="ARBA" id="ARBA00022801"/>
    </source>
</evidence>
<evidence type="ECO:0000256" key="23">
    <source>
        <dbReference type="ARBA" id="ARBA00083602"/>
    </source>
</evidence>
<feature type="domain" description="Glycoside hydrolase family 38 central" evidence="28">
    <location>
        <begin position="648"/>
        <end position="735"/>
    </location>
</feature>
<feature type="repeat" description="WD" evidence="25">
    <location>
        <begin position="1554"/>
        <end position="1595"/>
    </location>
</feature>
<dbReference type="InterPro" id="IPR036322">
    <property type="entry name" value="WD40_repeat_dom_sf"/>
</dbReference>
<dbReference type="InterPro" id="IPR050843">
    <property type="entry name" value="Glycosyl_Hydrlase_38"/>
</dbReference>
<dbReference type="FunFam" id="1.25.40.470:FF:000001">
    <property type="entry name" value="Coatomer subunit beta"/>
    <property type="match status" value="1"/>
</dbReference>
<dbReference type="InterPro" id="IPR006692">
    <property type="entry name" value="Beta-prop_COPA/B_2nd"/>
</dbReference>
<dbReference type="FunFam" id="3.20.110.10:FF:000003">
    <property type="entry name" value="Alpha-mannosidase"/>
    <property type="match status" value="1"/>
</dbReference>
<sequence length="2364" mass="270130">MQINASFEYVEGKSFKEVLNFCFAWVSMNDCRKDGVSSVFRATLVMVLLHFEVLHIHFMSIDKLHNDSTDNEISRKHLVGGFDRILDDEENQLRNLRCMRWLNSPVIKSPDKETFDNECSVPRFCLALTFIMAHCCCRRALHFCVDLQNSVTLKIASRKRFEMRRSVASAWKFGLAIIVVVFFISSVALYNIMDSVTPSSQKLRYFGEYDLKRLETKLIKLESEANRNEEILGQIQRSLYYRLNRVHNRPPASTLSAVKKKERKQTYRKCNAGLLNTTVNVQMLSVYETLEFDNPDGGHWKQGWEITYDKNEVKERPHLQVFVVPHSHTDPGWIKTFDEYYSESTKHIFENMIEKLSQKSQMKFIYAEMSFFEKWWREVDTAKRMLTKRLLDIGQLEIVTGAWVMTDEANAHYFSMIDQMTEGHQWLLNHLDYKPKNHWSIDPFGLSATTAYFVGLSGLKTMSVQRIHYAVKKHLALNKNLEFYWRQLWKRDSSSDIFCHVFPFYSYDIPHTCGPDPAVCCQFDFHRSQVGSLPCPWGIPALPIDMENIGERAFALLDQYRKHAELYKLNVLLVPLGDDFRYTTSMEWQQQYNNYEKLFDYMNRQDWNVQFGTLEDYYRALFKRADVGGETFPTLSGDFFTYADRNEDYWSGYYTSRPLYKRMERILASFLRGAEIMFNLAVSDVRSKALEHQFPSQRLFSNLVIARRNLALFQHHDGIAGTAKTPVVIDYAKRLWSSIELSKATMATAILYFMRKASTSLLDADSIKLDFSERIMDASHTSENVVINVLDEKERFCLFSFFVKQFVQLLAVSIFVYNSLPYIRSEIVCINVDTYKIALYDAANNRLKIQISPVITKTSAGFIISVTTYQVCWTATMESLSIIRYRLVSGDDPLDGEMVTISQREVVHSSTFPRNVLSEEQFDIVSPVYVATFFTSTGLLKELKHTNKDNKMNLQLEFFVYKSKSQSYTAGGAYLFLPKGEAEPLNNVDDVLLLEGDMFATVYSNLKNVLHQFTVVKLEVPGAESLHIRNTVDITTEIEDFEIVMRLKADIHNSDHSFYTDLNGLQMIKRKYFSKIPLQGNFYPMTTAAFIEDSAHRLTLLSAQANGVTSIKPGWIEVFLDRRTHVDDSRGVAQPMLDNVIVTSDFRLMLESLDGDAYKIGKNLPTINYLTLPAHHQSLLLIYPVFVLYTANDFVEELRSHYQALQKPFPCDFHLINMRSVESKGAFDSKAEVESFLNETLLILLRLENSCFSTQPPSVVCSLKDNDVPTAVDIFGTNVKAVKEMSLTALYQLNDTKLPDEPLYVEPMEIKTYKIEWKSAQDAAEHKSPLPLRLDVKRKLLARSDRVKCVDLHPTEPWMLCSLYNGNVHAWNYETQTLLKSFEVCDLPVRSAKFVPRKSWVLTGSDDMQVRVFNYNTLERVHQFEAHSDYLRSIAVHATQPLVLTSSDDMTIKLWDWESNWQLKQTFEGHTHYVMQVLFNPKDNNTFASASLDRTVKIWQLGSSHPNFTLEGHEKGVNCIDYYHGGDKPYLISGADDRLVKIWDYQNKTCVATLEGHVQNVSSVCFHPDLPVIITGSEDNTVRIWHGSTYRMETTLNYGLDRVWTICALKGQNVVAIGYDEGSIIVKLGREEPAVSMDANGKLLWAKHAEIQQANLKAICNEAEYPDGARLSLSAKDMGAIEFYPRSIQHSPNGRFVVVRGESEYVIYTAMALRNKSYGAAVEFVWAKESNMYAIRDVSSSILVEIHKNFTRYKTVYAEASIDCIFGGTLLGIRCGGQLIFYDWETIHVIRRIDIKAHQVYWSEKELLAITTASEFYILQFNEAEVISQLSENETPSPDGVEEAFDVIYTGTEDISTAYWVGDCLVYTTINNRLRYCVGSETVTIAHLDRGLYILGYLPQENRLFLSDKDLNVVSYQLVLSVLEYQTAVMRHDFELADQLLQNIPKEHLTRVAKFLERQGFLKQALAVSQDPEHRFELALKVNNLNVAYDIALASEDDDKWRQLNQVALTEGNFQLALKCMCQDKDYSGQLLLASSLGDVDVMQRVANESMQSKLYNIAFMAHLLLGNRKECLEILITTGRLPEAAFFARTYLPTEISRVVGLWKAKIVDKHPKLAECLADPDGYPNLFPHYADALQSDKLYEEIFSSTALDAACFPLLSVAKPFTNCTLENMVALVKDSKYSSGKNGITKSNENEADVQKITETLQNVNITAPFQSAQEGTEFSPMKAISALKAEKDGEKAPDVAQSSHRQPDLVPSVGGPDVLMHASTVEQSGGGVEDLQVPVPTSEVNLDMENLDLNSAELNQQSDNDDDDGDHVIFPAVRDFVNGQLRWFRGEEVNSAFLQYTLHNCSEQVKQVWMEESC</sequence>
<dbReference type="InterPro" id="IPR027291">
    <property type="entry name" value="Glyco_hydro_38_N_sf"/>
</dbReference>
<keyword evidence="12" id="KW-0862">Zinc</keyword>
<dbReference type="EMBL" id="JYDL01000133">
    <property type="protein sequence ID" value="KRX15367.1"/>
    <property type="molecule type" value="Genomic_DNA"/>
</dbReference>
<gene>
    <name evidence="29" type="primary">GAL-1</name>
    <name evidence="29" type="ORF">T07_13197</name>
</gene>
<evidence type="ECO:0000256" key="3">
    <source>
        <dbReference type="ARBA" id="ARBA00004347"/>
    </source>
</evidence>
<dbReference type="GO" id="GO:0030663">
    <property type="term" value="C:COPI-coated vesicle membrane"/>
    <property type="evidence" value="ECO:0007669"/>
    <property type="project" value="UniProtKB-SubCell"/>
</dbReference>
<evidence type="ECO:0000256" key="14">
    <source>
        <dbReference type="ARBA" id="ARBA00022927"/>
    </source>
</evidence>
<dbReference type="GO" id="GO:0016192">
    <property type="term" value="P:vesicle-mediated transport"/>
    <property type="evidence" value="ECO:0007669"/>
    <property type="project" value="UniProtKB-KW"/>
</dbReference>
<evidence type="ECO:0000256" key="4">
    <source>
        <dbReference type="ARBA" id="ARBA00009792"/>
    </source>
</evidence>
<dbReference type="PROSITE" id="PS50082">
    <property type="entry name" value="WD_REPEATS_2"/>
    <property type="match status" value="4"/>
</dbReference>
<evidence type="ECO:0000256" key="16">
    <source>
        <dbReference type="ARBA" id="ARBA00023136"/>
    </source>
</evidence>
<dbReference type="SMART" id="SM00320">
    <property type="entry name" value="WD40"/>
    <property type="match status" value="6"/>
</dbReference>
<keyword evidence="15" id="KW-0333">Golgi apparatus</keyword>
<evidence type="ECO:0000259" key="28">
    <source>
        <dbReference type="SMART" id="SM00872"/>
    </source>
</evidence>
<dbReference type="SUPFAM" id="SSF88713">
    <property type="entry name" value="Glycoside hydrolase/deacetylase"/>
    <property type="match status" value="1"/>
</dbReference>
<dbReference type="CDD" id="cd00200">
    <property type="entry name" value="WD40"/>
    <property type="match status" value="1"/>
</dbReference>
<dbReference type="InterPro" id="IPR001680">
    <property type="entry name" value="WD40_rpt"/>
</dbReference>
<dbReference type="InterPro" id="IPR020472">
    <property type="entry name" value="WD40_PAC1"/>
</dbReference>
<evidence type="ECO:0000313" key="29">
    <source>
        <dbReference type="EMBL" id="KRX15367.1"/>
    </source>
</evidence>
<keyword evidence="17" id="KW-1015">Disulfide bond</keyword>
<dbReference type="Gene3D" id="1.20.1270.50">
    <property type="entry name" value="Glycoside hydrolase family 38, central domain"/>
    <property type="match status" value="1"/>
</dbReference>
<dbReference type="GO" id="GO:0006886">
    <property type="term" value="P:intracellular protein transport"/>
    <property type="evidence" value="ECO:0007669"/>
    <property type="project" value="InterPro"/>
</dbReference>
<evidence type="ECO:0000256" key="6">
    <source>
        <dbReference type="ARBA" id="ARBA00022448"/>
    </source>
</evidence>
<evidence type="ECO:0000256" key="7">
    <source>
        <dbReference type="ARBA" id="ARBA00022490"/>
    </source>
</evidence>
<dbReference type="SUPFAM" id="SSF88688">
    <property type="entry name" value="Families 57/38 glycoside transferase middle domain"/>
    <property type="match status" value="1"/>
</dbReference>
<comment type="function">
    <text evidence="21">Catalyzes the first committed step in the biosynthesis of complex N-glycans. It controls conversion of high mannose to complex N-glycans; the final hydrolytic step in the N-glycan maturation pathway.</text>
</comment>
<evidence type="ECO:0000256" key="2">
    <source>
        <dbReference type="ARBA" id="ARBA00004255"/>
    </source>
</evidence>
<dbReference type="PRINTS" id="PR00320">
    <property type="entry name" value="GPROTEINBRPT"/>
</dbReference>
<dbReference type="GO" id="GO:0006491">
    <property type="term" value="P:N-glycan processing"/>
    <property type="evidence" value="ECO:0007669"/>
    <property type="project" value="TreeGrafter"/>
</dbReference>
<keyword evidence="8 25" id="KW-0853">WD repeat</keyword>
<dbReference type="Pfam" id="PF04053">
    <property type="entry name" value="B-prop_COPA_B_2nd"/>
    <property type="match status" value="1"/>
</dbReference>
<dbReference type="Pfam" id="PF09261">
    <property type="entry name" value="Alpha-mann_mid"/>
    <property type="match status" value="1"/>
</dbReference>